<dbReference type="InterPro" id="IPR040758">
    <property type="entry name" value="PrmC_N"/>
</dbReference>
<dbReference type="NCBIfam" id="TIGR03534">
    <property type="entry name" value="RF_mod_PrmC"/>
    <property type="match status" value="1"/>
</dbReference>
<protein>
    <recommendedName>
        <fullName evidence="5">Release factor glutamine methyltransferase</fullName>
        <shortName evidence="5">RF MTase</shortName>
        <ecNumber evidence="5">2.1.1.297</ecNumber>
    </recommendedName>
    <alternativeName>
        <fullName evidence="5">N5-glutamine methyltransferase PrmC</fullName>
    </alternativeName>
    <alternativeName>
        <fullName evidence="5">Protein-(glutamine-N5) MTase PrmC</fullName>
    </alternativeName>
    <alternativeName>
        <fullName evidence="5">Protein-glutamine N-methyltransferase PrmC</fullName>
    </alternativeName>
</protein>
<organism evidence="8 9">
    <name type="scientific">Paracoccus salipaludis</name>
    <dbReference type="NCBI Taxonomy" id="2032623"/>
    <lineage>
        <taxon>Bacteria</taxon>
        <taxon>Pseudomonadati</taxon>
        <taxon>Pseudomonadota</taxon>
        <taxon>Alphaproteobacteria</taxon>
        <taxon>Rhodobacterales</taxon>
        <taxon>Paracoccaceae</taxon>
        <taxon>Paracoccus</taxon>
    </lineage>
</organism>
<dbReference type="PROSITE" id="PS00092">
    <property type="entry name" value="N6_MTASE"/>
    <property type="match status" value="1"/>
</dbReference>
<feature type="binding site" evidence="5">
    <location>
        <begin position="117"/>
        <end position="121"/>
    </location>
    <ligand>
        <name>S-adenosyl-L-methionine</name>
        <dbReference type="ChEBI" id="CHEBI:59789"/>
    </ligand>
</feature>
<dbReference type="AlphaFoldDB" id="A0A2A2GIA3"/>
<dbReference type="RefSeq" id="WP_095640759.1">
    <property type="nucleotide sequence ID" value="NZ_NSJZ01000012.1"/>
</dbReference>
<dbReference type="EMBL" id="NSJZ01000012">
    <property type="protein sequence ID" value="PAU96629.1"/>
    <property type="molecule type" value="Genomic_DNA"/>
</dbReference>
<keyword evidence="9" id="KW-1185">Reference proteome</keyword>
<dbReference type="HAMAP" id="MF_02126">
    <property type="entry name" value="RF_methyltr_PrmC"/>
    <property type="match status" value="1"/>
</dbReference>
<comment type="caution">
    <text evidence="8">The sequence shown here is derived from an EMBL/GenBank/DDBJ whole genome shotgun (WGS) entry which is preliminary data.</text>
</comment>
<sequence length="276" mass="29352">MSEARAVLAEATARLARAGIGNAAGDALALMAHVLEVPRHALRDALARPLPPEAAARFQAAVDARLDRQPVSQILGFRDFWKHRFRVTRDTLDPRPETETLVAAALELPWRTVLDLGTGTGAILLSVLAERPGARGLGVDLSKAALEVARGNAAMLGIGADFRHSDWFSAVEGRFDLIVSNPPYIAADEMSGLSPEVRDWEPRGALTDEGDGLGAYRAIAAGAVAHLAPGGWLAVEIGPTQGAAVSALFERQGLQEIAIRPDLDGRDRVVLSRRTA</sequence>
<dbReference type="Proteomes" id="UP000218023">
    <property type="component" value="Unassembled WGS sequence"/>
</dbReference>
<dbReference type="OrthoDB" id="9800643at2"/>
<keyword evidence="2 5" id="KW-0808">Transferase</keyword>
<dbReference type="InterPro" id="IPR050320">
    <property type="entry name" value="N5-glutamine_MTase"/>
</dbReference>
<dbReference type="EC" id="2.1.1.297" evidence="5"/>
<feature type="binding site" evidence="5">
    <location>
        <position position="140"/>
    </location>
    <ligand>
        <name>S-adenosyl-L-methionine</name>
        <dbReference type="ChEBI" id="CHEBI:59789"/>
    </ligand>
</feature>
<dbReference type="GO" id="GO:0032259">
    <property type="term" value="P:methylation"/>
    <property type="evidence" value="ECO:0007669"/>
    <property type="project" value="UniProtKB-KW"/>
</dbReference>
<dbReference type="InterPro" id="IPR029063">
    <property type="entry name" value="SAM-dependent_MTases_sf"/>
</dbReference>
<evidence type="ECO:0000259" key="7">
    <source>
        <dbReference type="Pfam" id="PF17827"/>
    </source>
</evidence>
<comment type="catalytic activity">
    <reaction evidence="4 5">
        <text>L-glutaminyl-[peptide chain release factor] + S-adenosyl-L-methionine = N(5)-methyl-L-glutaminyl-[peptide chain release factor] + S-adenosyl-L-homocysteine + H(+)</text>
        <dbReference type="Rhea" id="RHEA:42896"/>
        <dbReference type="Rhea" id="RHEA-COMP:10271"/>
        <dbReference type="Rhea" id="RHEA-COMP:10272"/>
        <dbReference type="ChEBI" id="CHEBI:15378"/>
        <dbReference type="ChEBI" id="CHEBI:30011"/>
        <dbReference type="ChEBI" id="CHEBI:57856"/>
        <dbReference type="ChEBI" id="CHEBI:59789"/>
        <dbReference type="ChEBI" id="CHEBI:61891"/>
        <dbReference type="EC" id="2.1.1.297"/>
    </reaction>
</comment>
<evidence type="ECO:0000256" key="3">
    <source>
        <dbReference type="ARBA" id="ARBA00022691"/>
    </source>
</evidence>
<evidence type="ECO:0000256" key="2">
    <source>
        <dbReference type="ARBA" id="ARBA00022679"/>
    </source>
</evidence>
<feature type="domain" description="Release factor glutamine methyltransferase N-terminal" evidence="7">
    <location>
        <begin position="7"/>
        <end position="76"/>
    </location>
</feature>
<dbReference type="PANTHER" id="PTHR18895">
    <property type="entry name" value="HEMK METHYLTRANSFERASE"/>
    <property type="match status" value="1"/>
</dbReference>
<evidence type="ECO:0000313" key="8">
    <source>
        <dbReference type="EMBL" id="PAU96629.1"/>
    </source>
</evidence>
<dbReference type="Gene3D" id="1.10.8.10">
    <property type="entry name" value="DNA helicase RuvA subunit, C-terminal domain"/>
    <property type="match status" value="1"/>
</dbReference>
<reference evidence="8 9" key="1">
    <citation type="submission" date="2017-09" db="EMBL/GenBank/DDBJ databases">
        <title>Paracoccus alkalisoli sp. nov., isolated from saline alkaline soil.</title>
        <authorList>
            <person name="Dong X."/>
            <person name="Zhang G."/>
        </authorList>
    </citation>
    <scope>NUCLEOTIDE SEQUENCE [LARGE SCALE GENOMIC DNA]</scope>
    <source>
        <strain evidence="8 9">WN007</strain>
    </source>
</reference>
<dbReference type="InterPro" id="IPR007848">
    <property type="entry name" value="Small_mtfrase_dom"/>
</dbReference>
<evidence type="ECO:0000256" key="5">
    <source>
        <dbReference type="HAMAP-Rule" id="MF_02126"/>
    </source>
</evidence>
<dbReference type="Pfam" id="PF17827">
    <property type="entry name" value="PrmC_N"/>
    <property type="match status" value="1"/>
</dbReference>
<name>A0A2A2GIA3_9RHOB</name>
<proteinExistence type="inferred from homology"/>
<dbReference type="Pfam" id="PF05175">
    <property type="entry name" value="MTS"/>
    <property type="match status" value="1"/>
</dbReference>
<evidence type="ECO:0000313" key="9">
    <source>
        <dbReference type="Proteomes" id="UP000218023"/>
    </source>
</evidence>
<dbReference type="SUPFAM" id="SSF53335">
    <property type="entry name" value="S-adenosyl-L-methionine-dependent methyltransferases"/>
    <property type="match status" value="1"/>
</dbReference>
<evidence type="ECO:0000256" key="4">
    <source>
        <dbReference type="ARBA" id="ARBA00048391"/>
    </source>
</evidence>
<dbReference type="GO" id="GO:0102559">
    <property type="term" value="F:peptide chain release factor N(5)-glutamine methyltransferase activity"/>
    <property type="evidence" value="ECO:0007669"/>
    <property type="project" value="UniProtKB-EC"/>
</dbReference>
<dbReference type="Gene3D" id="3.40.50.150">
    <property type="entry name" value="Vaccinia Virus protein VP39"/>
    <property type="match status" value="1"/>
</dbReference>
<dbReference type="InterPro" id="IPR002052">
    <property type="entry name" value="DNA_methylase_N6_adenine_CS"/>
</dbReference>
<dbReference type="InterPro" id="IPR019874">
    <property type="entry name" value="RF_methyltr_PrmC"/>
</dbReference>
<feature type="binding site" evidence="5">
    <location>
        <begin position="181"/>
        <end position="184"/>
    </location>
    <ligand>
        <name>substrate</name>
    </ligand>
</feature>
<feature type="binding site" evidence="5">
    <location>
        <position position="167"/>
    </location>
    <ligand>
        <name>S-adenosyl-L-methionine</name>
        <dbReference type="ChEBI" id="CHEBI:59789"/>
    </ligand>
</feature>
<dbReference type="CDD" id="cd02440">
    <property type="entry name" value="AdoMet_MTases"/>
    <property type="match status" value="1"/>
</dbReference>
<keyword evidence="3 5" id="KW-0949">S-adenosyl-L-methionine</keyword>
<dbReference type="NCBIfam" id="TIGR00536">
    <property type="entry name" value="hemK_fam"/>
    <property type="match status" value="1"/>
</dbReference>
<dbReference type="InterPro" id="IPR004556">
    <property type="entry name" value="HemK-like"/>
</dbReference>
<evidence type="ECO:0000259" key="6">
    <source>
        <dbReference type="Pfam" id="PF05175"/>
    </source>
</evidence>
<feature type="binding site" evidence="5">
    <location>
        <position position="181"/>
    </location>
    <ligand>
        <name>S-adenosyl-L-methionine</name>
        <dbReference type="ChEBI" id="CHEBI:59789"/>
    </ligand>
</feature>
<accession>A0A2A2GIA3</accession>
<feature type="domain" description="Methyltransferase small" evidence="6">
    <location>
        <begin position="101"/>
        <end position="188"/>
    </location>
</feature>
<comment type="function">
    <text evidence="5">Methylates the class 1 translation termination release factors RF1/PrfA and RF2/PrfB on the glutamine residue of the universally conserved GGQ motif.</text>
</comment>
<dbReference type="PANTHER" id="PTHR18895:SF74">
    <property type="entry name" value="MTRF1L RELEASE FACTOR GLUTAMINE METHYLTRANSFERASE"/>
    <property type="match status" value="1"/>
</dbReference>
<keyword evidence="1 5" id="KW-0489">Methyltransferase</keyword>
<dbReference type="GO" id="GO:0003676">
    <property type="term" value="F:nucleic acid binding"/>
    <property type="evidence" value="ECO:0007669"/>
    <property type="project" value="InterPro"/>
</dbReference>
<comment type="similarity">
    <text evidence="5">Belongs to the protein N5-glutamine methyltransferase family. PrmC subfamily.</text>
</comment>
<evidence type="ECO:0000256" key="1">
    <source>
        <dbReference type="ARBA" id="ARBA00022603"/>
    </source>
</evidence>
<gene>
    <name evidence="5 8" type="primary">prmC</name>
    <name evidence="8" type="ORF">CK240_13005</name>
</gene>